<dbReference type="PANTHER" id="PTHR33048:SF129">
    <property type="entry name" value="INTEGRAL MEMBRANE PROTEIN-RELATED"/>
    <property type="match status" value="1"/>
</dbReference>
<sequence>MPRIPASVVVPRALPDVTSHETEIPQFIFLLTFLAILMTFFMAARIYARGILRRNMGWDDWTMLAAWLLILGNSANLAYQTAYGLGLHMIDFDMRYYVPTTIAAYAYKPPYTVGITLTKISVCLAYLRLFPNRTSNVWFCRIAIAYCAAFGIALTFLYTFMCAPVSDFWAPLDQEVHCLPDHPQVAIATIMNAAANLIVFLWPIRFLRGLKLPAPQRLQLIAMFTCGCCVSLVALARLWFRLGYYVQIDRRDVQFIAARSYMFTTAETNLGVICGCAPFCRPALARLFPRLSAAASPKTPAPPPALLASRRGGRPDACSDFSLLRSAGRVDEEAVGGYPAVAPRVLQHPPDVDLRAVLAAGRVTPVARRQERYYSQGRFGNLTAV</sequence>
<name>A0A8H4MZL9_9PEZI</name>
<evidence type="ECO:0000313" key="10">
    <source>
        <dbReference type="Proteomes" id="UP000572817"/>
    </source>
</evidence>
<feature type="transmembrane region" description="Helical" evidence="7">
    <location>
        <begin position="186"/>
        <end position="206"/>
    </location>
</feature>
<comment type="subcellular location">
    <subcellularLocation>
        <location evidence="1">Membrane</location>
        <topology evidence="1">Multi-pass membrane protein</topology>
    </subcellularLocation>
</comment>
<organism evidence="9 10">
    <name type="scientific">Botryosphaeria dothidea</name>
    <dbReference type="NCBI Taxonomy" id="55169"/>
    <lineage>
        <taxon>Eukaryota</taxon>
        <taxon>Fungi</taxon>
        <taxon>Dikarya</taxon>
        <taxon>Ascomycota</taxon>
        <taxon>Pezizomycotina</taxon>
        <taxon>Dothideomycetes</taxon>
        <taxon>Dothideomycetes incertae sedis</taxon>
        <taxon>Botryosphaeriales</taxon>
        <taxon>Botryosphaeriaceae</taxon>
        <taxon>Botryosphaeria</taxon>
    </lineage>
</organism>
<evidence type="ECO:0000256" key="7">
    <source>
        <dbReference type="SAM" id="Phobius"/>
    </source>
</evidence>
<feature type="region of interest" description="Disordered" evidence="6">
    <location>
        <begin position="294"/>
        <end position="313"/>
    </location>
</feature>
<accession>A0A8H4MZL9</accession>
<dbReference type="PANTHER" id="PTHR33048">
    <property type="entry name" value="PTH11-LIKE INTEGRAL MEMBRANE PROTEIN (AFU_ORTHOLOGUE AFUA_5G11245)"/>
    <property type="match status" value="1"/>
</dbReference>
<keyword evidence="10" id="KW-1185">Reference proteome</keyword>
<dbReference type="InterPro" id="IPR049326">
    <property type="entry name" value="Rhodopsin_dom_fungi"/>
</dbReference>
<keyword evidence="2 7" id="KW-0812">Transmembrane</keyword>
<gene>
    <name evidence="9" type="ORF">GTA08_BOTSDO08617</name>
</gene>
<dbReference type="GO" id="GO:0016020">
    <property type="term" value="C:membrane"/>
    <property type="evidence" value="ECO:0007669"/>
    <property type="project" value="UniProtKB-SubCell"/>
</dbReference>
<reference evidence="9" key="1">
    <citation type="submission" date="2020-04" db="EMBL/GenBank/DDBJ databases">
        <title>Genome Assembly and Annotation of Botryosphaeria dothidea sdau 11-99, a Latent Pathogen of Apple Fruit Ring Rot in China.</title>
        <authorList>
            <person name="Yu C."/>
            <person name="Diao Y."/>
            <person name="Lu Q."/>
            <person name="Zhao J."/>
            <person name="Cui S."/>
            <person name="Peng C."/>
            <person name="He B."/>
            <person name="Liu H."/>
        </authorList>
    </citation>
    <scope>NUCLEOTIDE SEQUENCE [LARGE SCALE GENOMIC DNA]</scope>
    <source>
        <strain evidence="9">Sdau11-99</strain>
    </source>
</reference>
<proteinExistence type="inferred from homology"/>
<dbReference type="InterPro" id="IPR052337">
    <property type="entry name" value="SAT4-like"/>
</dbReference>
<dbReference type="Pfam" id="PF20684">
    <property type="entry name" value="Fung_rhodopsin"/>
    <property type="match status" value="1"/>
</dbReference>
<feature type="transmembrane region" description="Helical" evidence="7">
    <location>
        <begin position="24"/>
        <end position="43"/>
    </location>
</feature>
<protein>
    <recommendedName>
        <fullName evidence="8">Rhodopsin domain-containing protein</fullName>
    </recommendedName>
</protein>
<comment type="similarity">
    <text evidence="5">Belongs to the SAT4 family.</text>
</comment>
<evidence type="ECO:0000256" key="2">
    <source>
        <dbReference type="ARBA" id="ARBA00022692"/>
    </source>
</evidence>
<evidence type="ECO:0000256" key="6">
    <source>
        <dbReference type="SAM" id="MobiDB-lite"/>
    </source>
</evidence>
<evidence type="ECO:0000259" key="8">
    <source>
        <dbReference type="Pfam" id="PF20684"/>
    </source>
</evidence>
<comment type="caution">
    <text evidence="9">The sequence shown here is derived from an EMBL/GenBank/DDBJ whole genome shotgun (WGS) entry which is preliminary data.</text>
</comment>
<dbReference type="EMBL" id="WWBZ02000062">
    <property type="protein sequence ID" value="KAF4303415.1"/>
    <property type="molecule type" value="Genomic_DNA"/>
</dbReference>
<feature type="transmembrane region" description="Helical" evidence="7">
    <location>
        <begin position="142"/>
        <end position="166"/>
    </location>
</feature>
<evidence type="ECO:0000313" key="9">
    <source>
        <dbReference type="EMBL" id="KAF4303415.1"/>
    </source>
</evidence>
<feature type="transmembrane region" description="Helical" evidence="7">
    <location>
        <begin position="218"/>
        <end position="240"/>
    </location>
</feature>
<feature type="transmembrane region" description="Helical" evidence="7">
    <location>
        <begin position="64"/>
        <end position="90"/>
    </location>
</feature>
<dbReference type="OrthoDB" id="5401779at2759"/>
<evidence type="ECO:0000256" key="5">
    <source>
        <dbReference type="ARBA" id="ARBA00038359"/>
    </source>
</evidence>
<feature type="domain" description="Rhodopsin" evidence="8">
    <location>
        <begin position="44"/>
        <end position="285"/>
    </location>
</feature>
<evidence type="ECO:0000256" key="1">
    <source>
        <dbReference type="ARBA" id="ARBA00004141"/>
    </source>
</evidence>
<feature type="transmembrane region" description="Helical" evidence="7">
    <location>
        <begin position="110"/>
        <end position="130"/>
    </location>
</feature>
<keyword evidence="4 7" id="KW-0472">Membrane</keyword>
<keyword evidence="3 7" id="KW-1133">Transmembrane helix</keyword>
<dbReference type="Proteomes" id="UP000572817">
    <property type="component" value="Unassembled WGS sequence"/>
</dbReference>
<evidence type="ECO:0000256" key="3">
    <source>
        <dbReference type="ARBA" id="ARBA00022989"/>
    </source>
</evidence>
<evidence type="ECO:0000256" key="4">
    <source>
        <dbReference type="ARBA" id="ARBA00023136"/>
    </source>
</evidence>
<dbReference type="AlphaFoldDB" id="A0A8H4MZL9"/>